<accession>A0ABM8ZAE1</accession>
<dbReference type="Pfam" id="PF11799">
    <property type="entry name" value="IMS_C"/>
    <property type="match status" value="1"/>
</dbReference>
<evidence type="ECO:0000313" key="7">
    <source>
        <dbReference type="EMBL" id="CAH0418141.1"/>
    </source>
</evidence>
<dbReference type="InterPro" id="IPR043502">
    <property type="entry name" value="DNA/RNA_pol_sf"/>
</dbReference>
<dbReference type="Proteomes" id="UP000789719">
    <property type="component" value="Unassembled WGS sequence"/>
</dbReference>
<sequence length="432" mass="48401">MYNYAHEQRAVVFVIDMKSFYASVEAVARGYNPLQVPLVVASQAANTGSGLILAASPMAKQKYHISNVSRVRDLPKHDDLVVVPPRMNFYIQKNIEVNAIFKKFVATEDMHPYSIDETLLDLTKSWHLFGQSPREVARKIQLLVKERLGLYVTIGIGDNPTLAKLALDLLAKHHVSMIGEIHYEDVPDVLWPVTDLANVWSIGKKTALKLQALNIKSLYDLAHYNPYKFKSKFGVLGVQWFLLSWGIDRAVISEASHPKEKSYGNSQVLPRDYTQRFELHIVIREIAEQVAARLRAHHVQTSQISLSIGFSRATVTGHGFTQQCRLPATNSSKSLTQQLWQIFDTHWAGEPVRNISISYGQLSADTSQQLDLFTPVTEQLKPHQVDQTIDAIRQRFGFTAIVKASSLLNGGTAISRANLVGGHDGGRKPDER</sequence>
<dbReference type="GO" id="GO:0003887">
    <property type="term" value="F:DNA-directed DNA polymerase activity"/>
    <property type="evidence" value="ECO:0007669"/>
    <property type="project" value="UniProtKB-EC"/>
</dbReference>
<dbReference type="InterPro" id="IPR017961">
    <property type="entry name" value="DNA_pol_Y-fam_little_finger"/>
</dbReference>
<comment type="similarity">
    <text evidence="1">Belongs to the DNA polymerase type-Y family.</text>
</comment>
<dbReference type="Pfam" id="PF00817">
    <property type="entry name" value="IMS"/>
    <property type="match status" value="1"/>
</dbReference>
<keyword evidence="3 7" id="KW-0548">Nucleotidyltransferase</keyword>
<keyword evidence="8" id="KW-1185">Reference proteome</keyword>
<dbReference type="Pfam" id="PF11798">
    <property type="entry name" value="IMS_HHH"/>
    <property type="match status" value="1"/>
</dbReference>
<evidence type="ECO:0000256" key="4">
    <source>
        <dbReference type="ARBA" id="ARBA00022705"/>
    </source>
</evidence>
<dbReference type="SUPFAM" id="SSF56672">
    <property type="entry name" value="DNA/RNA polymerases"/>
    <property type="match status" value="1"/>
</dbReference>
<gene>
    <name evidence="7" type="primary">dinB_1</name>
    <name evidence="7" type="ORF">WGH24286_00557</name>
</gene>
<dbReference type="PROSITE" id="PS50173">
    <property type="entry name" value="UMUC"/>
    <property type="match status" value="1"/>
</dbReference>
<organism evidence="7 8">
    <name type="scientific">Periweissella ghanensis</name>
    <dbReference type="NCBI Taxonomy" id="467997"/>
    <lineage>
        <taxon>Bacteria</taxon>
        <taxon>Bacillati</taxon>
        <taxon>Bacillota</taxon>
        <taxon>Bacilli</taxon>
        <taxon>Lactobacillales</taxon>
        <taxon>Lactobacillaceae</taxon>
        <taxon>Periweissella</taxon>
    </lineage>
</organism>
<proteinExistence type="inferred from homology"/>
<dbReference type="EMBL" id="CAKKNT010000004">
    <property type="protein sequence ID" value="CAH0418141.1"/>
    <property type="molecule type" value="Genomic_DNA"/>
</dbReference>
<dbReference type="InterPro" id="IPR001126">
    <property type="entry name" value="UmuC"/>
</dbReference>
<keyword evidence="5" id="KW-0239">DNA-directed DNA polymerase</keyword>
<dbReference type="SUPFAM" id="SSF100879">
    <property type="entry name" value="Lesion bypass DNA polymerase (Y-family), little finger domain"/>
    <property type="match status" value="1"/>
</dbReference>
<comment type="caution">
    <text evidence="7">The sequence shown here is derived from an EMBL/GenBank/DDBJ whole genome shotgun (WGS) entry which is preliminary data.</text>
</comment>
<keyword evidence="4" id="KW-0235">DNA replication</keyword>
<keyword evidence="2" id="KW-0515">Mutator protein</keyword>
<reference evidence="7 8" key="1">
    <citation type="submission" date="2021-11" db="EMBL/GenBank/DDBJ databases">
        <authorList>
            <person name="Depoorter E."/>
        </authorList>
    </citation>
    <scope>NUCLEOTIDE SEQUENCE [LARGE SCALE GENOMIC DNA]</scope>
    <source>
        <strain evidence="7 8">LMG 24286</strain>
    </source>
</reference>
<name>A0ABM8ZAE1_9LACO</name>
<dbReference type="InterPro" id="IPR043128">
    <property type="entry name" value="Rev_trsase/Diguanyl_cyclase"/>
</dbReference>
<keyword evidence="7" id="KW-0808">Transferase</keyword>
<evidence type="ECO:0000256" key="1">
    <source>
        <dbReference type="ARBA" id="ARBA00010945"/>
    </source>
</evidence>
<dbReference type="EC" id="2.7.7.7" evidence="7"/>
<evidence type="ECO:0000313" key="8">
    <source>
        <dbReference type="Proteomes" id="UP000789719"/>
    </source>
</evidence>
<dbReference type="Gene3D" id="3.30.70.270">
    <property type="match status" value="1"/>
</dbReference>
<dbReference type="Gene3D" id="1.10.150.20">
    <property type="entry name" value="5' to 3' exonuclease, C-terminal subdomain"/>
    <property type="match status" value="1"/>
</dbReference>
<dbReference type="Gene3D" id="3.40.1170.60">
    <property type="match status" value="1"/>
</dbReference>
<feature type="domain" description="UmuC" evidence="6">
    <location>
        <begin position="12"/>
        <end position="203"/>
    </location>
</feature>
<dbReference type="PANTHER" id="PTHR11076">
    <property type="entry name" value="DNA REPAIR POLYMERASE UMUC / TRANSFERASE FAMILY MEMBER"/>
    <property type="match status" value="1"/>
</dbReference>
<evidence type="ECO:0000259" key="6">
    <source>
        <dbReference type="PROSITE" id="PS50173"/>
    </source>
</evidence>
<evidence type="ECO:0000256" key="3">
    <source>
        <dbReference type="ARBA" id="ARBA00022695"/>
    </source>
</evidence>
<protein>
    <submittedName>
        <fullName evidence="7">DNA polymerase IV</fullName>
        <ecNumber evidence="7">2.7.7.7</ecNumber>
    </submittedName>
</protein>
<dbReference type="PANTHER" id="PTHR11076:SF35">
    <property type="entry name" value="DNA REPAIR PROTEIN HOMOLOG YOBH"/>
    <property type="match status" value="1"/>
</dbReference>
<evidence type="ECO:0000256" key="2">
    <source>
        <dbReference type="ARBA" id="ARBA00022457"/>
    </source>
</evidence>
<dbReference type="InterPro" id="IPR050116">
    <property type="entry name" value="DNA_polymerase-Y"/>
</dbReference>
<evidence type="ECO:0000256" key="5">
    <source>
        <dbReference type="ARBA" id="ARBA00022932"/>
    </source>
</evidence>
<dbReference type="InterPro" id="IPR036775">
    <property type="entry name" value="DNA_pol_Y-fam_lit_finger_sf"/>
</dbReference>
<dbReference type="Gene3D" id="3.30.1490.100">
    <property type="entry name" value="DNA polymerase, Y-family, little finger domain"/>
    <property type="match status" value="1"/>
</dbReference>
<dbReference type="InterPro" id="IPR024728">
    <property type="entry name" value="PolY_HhH_motif"/>
</dbReference>